<proteinExistence type="predicted"/>
<dbReference type="SUPFAM" id="SSF55811">
    <property type="entry name" value="Nudix"/>
    <property type="match status" value="1"/>
</dbReference>
<dbReference type="InterPro" id="IPR015797">
    <property type="entry name" value="NUDIX_hydrolase-like_dom_sf"/>
</dbReference>
<feature type="compositionally biased region" description="Basic and acidic residues" evidence="1">
    <location>
        <begin position="228"/>
        <end position="240"/>
    </location>
</feature>
<dbReference type="InterPro" id="IPR000086">
    <property type="entry name" value="NUDIX_hydrolase_dom"/>
</dbReference>
<organism evidence="3 4">
    <name type="scientific">Pseudoprevotella muciniphila</name>
    <dbReference type="NCBI Taxonomy" id="2133944"/>
    <lineage>
        <taxon>Bacteria</taxon>
        <taxon>Pseudomonadati</taxon>
        <taxon>Bacteroidota</taxon>
        <taxon>Bacteroidia</taxon>
        <taxon>Bacteroidales</taxon>
        <taxon>Prevotellaceae</taxon>
        <taxon>Pseudoprevotella</taxon>
    </lineage>
</organism>
<evidence type="ECO:0000259" key="2">
    <source>
        <dbReference type="PROSITE" id="PS51462"/>
    </source>
</evidence>
<feature type="domain" description="Nudix hydrolase" evidence="2">
    <location>
        <begin position="43"/>
        <end position="174"/>
    </location>
</feature>
<dbReference type="Pfam" id="PF21906">
    <property type="entry name" value="WHD_NrtR"/>
    <property type="match status" value="1"/>
</dbReference>
<dbReference type="Proteomes" id="UP000249375">
    <property type="component" value="Chromosome"/>
</dbReference>
<keyword evidence="4" id="KW-1185">Reference proteome</keyword>
<feature type="region of interest" description="Disordered" evidence="1">
    <location>
        <begin position="225"/>
        <end position="265"/>
    </location>
</feature>
<gene>
    <name evidence="3" type="ORF">C7Y71_010995</name>
</gene>
<dbReference type="PROSITE" id="PS51462">
    <property type="entry name" value="NUDIX"/>
    <property type="match status" value="1"/>
</dbReference>
<dbReference type="EMBL" id="CP033459">
    <property type="protein sequence ID" value="QFQ13490.1"/>
    <property type="molecule type" value="Genomic_DNA"/>
</dbReference>
<dbReference type="RefSeq" id="WP_111898833.1">
    <property type="nucleotide sequence ID" value="NZ_CP033459.1"/>
</dbReference>
<dbReference type="PANTHER" id="PTHR43736">
    <property type="entry name" value="ADP-RIBOSE PYROPHOSPHATASE"/>
    <property type="match status" value="1"/>
</dbReference>
<dbReference type="Gene3D" id="3.90.79.10">
    <property type="entry name" value="Nucleoside Triphosphate Pyrophosphohydrolase"/>
    <property type="match status" value="1"/>
</dbReference>
<evidence type="ECO:0000313" key="3">
    <source>
        <dbReference type="EMBL" id="QFQ13490.1"/>
    </source>
</evidence>
<dbReference type="Pfam" id="PF00293">
    <property type="entry name" value="NUDIX"/>
    <property type="match status" value="1"/>
</dbReference>
<reference evidence="3 4" key="1">
    <citation type="submission" date="2018-11" db="EMBL/GenBank/DDBJ databases">
        <authorList>
            <person name="Na S.W."/>
            <person name="Baik M."/>
        </authorList>
    </citation>
    <scope>NUCLEOTIDE SEQUENCE [LARGE SCALE GENOMIC DNA]</scope>
    <source>
        <strain evidence="3 4">E39</strain>
    </source>
</reference>
<dbReference type="InterPro" id="IPR054105">
    <property type="entry name" value="WHD_NrtR"/>
</dbReference>
<dbReference type="AlphaFoldDB" id="A0A5P8E9F7"/>
<accession>A0A5P8E9F7</accession>
<name>A0A5P8E9F7_9BACT</name>
<dbReference type="KEGG" id="alq:C7Y71_010995"/>
<dbReference type="OrthoDB" id="9786141at2"/>
<evidence type="ECO:0000256" key="1">
    <source>
        <dbReference type="SAM" id="MobiDB-lite"/>
    </source>
</evidence>
<dbReference type="InterPro" id="IPR036388">
    <property type="entry name" value="WH-like_DNA-bd_sf"/>
</dbReference>
<dbReference type="InterPro" id="IPR036390">
    <property type="entry name" value="WH_DNA-bd_sf"/>
</dbReference>
<feature type="compositionally biased region" description="Polar residues" evidence="1">
    <location>
        <begin position="256"/>
        <end position="265"/>
    </location>
</feature>
<dbReference type="SUPFAM" id="SSF46785">
    <property type="entry name" value="Winged helix' DNA-binding domain"/>
    <property type="match status" value="1"/>
</dbReference>
<dbReference type="PANTHER" id="PTHR43736:SF4">
    <property type="entry name" value="SLR1690 PROTEIN"/>
    <property type="match status" value="1"/>
</dbReference>
<sequence length="265" mass="31061">MSLFPLDKIKPEKEEEGRYYNSHYFNYDGQQQVRLEYRFPKCSLTADCVVFGFDGKDLHILLIERGIEAFKGMWALPGGFMNPNETIEECAERELWEETKVRDVYKEQFGVFSAIDRDPRCRVVTVGFVALVRKSDFEVIGGSDAKKAQWFKEDELPPLAFDHEEIVKAARNHLKERMRIEPIAFNLLNEKFSISELQQVYEAIKGENYDRRNFYRKMISSGYLQNEGKSEEPTPNRRPDLFSFDTKQFKEDETDNPSQTDSLLF</sequence>
<dbReference type="Gene3D" id="1.10.10.10">
    <property type="entry name" value="Winged helix-like DNA-binding domain superfamily/Winged helix DNA-binding domain"/>
    <property type="match status" value="1"/>
</dbReference>
<evidence type="ECO:0000313" key="4">
    <source>
        <dbReference type="Proteomes" id="UP000249375"/>
    </source>
</evidence>
<protein>
    <submittedName>
        <fullName evidence="3">NUDIX domain-containing protein</fullName>
    </submittedName>
</protein>
<dbReference type="CDD" id="cd18873">
    <property type="entry name" value="NUDIX_NadM_like"/>
    <property type="match status" value="1"/>
</dbReference>